<feature type="signal peptide" evidence="4">
    <location>
        <begin position="1"/>
        <end position="31"/>
    </location>
</feature>
<keyword evidence="1 3" id="KW-0479">Metal-binding</keyword>
<dbReference type="InterPro" id="IPR009056">
    <property type="entry name" value="Cyt_c-like_dom"/>
</dbReference>
<dbReference type="InterPro" id="IPR036280">
    <property type="entry name" value="Multihaem_cyt_sf"/>
</dbReference>
<sequence>MHARSLYRQFGPTVGLWMMLAGSSIAGMAHAAPPMPFEDRYQHVGVATCAGSNCHGSQRPFDDSPVLQNEYFLWQRDDAHSNAYKLLLTADGKRIAANLGIEDAAAAPECLTCHTDYVPANLRGRRYSMAEGVGCEACHGGAQEWLGPHVSGNTHAQNLAQGLYPLEDPVARARLCLHCHMGTKDKPIDHRIMGAGHPPLEFELDTFTNIQPAHFRVDADYKQRKPAYAPGAKVWAIGQLVAAETFLDGLLGERFSDRGMFPELVFFDCNACHHAMRAPRWSAGTGGPLGPGEPRLADAYLVMTGIVLETLLPPVAARWNAALGELHRASMQSVAKTREAAKTLRDIATQALPQIAQLSLSKAQALDLIDRVAAAGLQGKAGDYTTAKQIYYASDALFYYLRQEHGVPATALQAPIDELFAAVDASQSYNPDALRAALRKLRAGAQSLR</sequence>
<evidence type="ECO:0000313" key="6">
    <source>
        <dbReference type="EMBL" id="MES0872796.1"/>
    </source>
</evidence>
<feature type="chain" id="PRO_5045138997" evidence="4">
    <location>
        <begin position="32"/>
        <end position="449"/>
    </location>
</feature>
<proteinExistence type="predicted"/>
<evidence type="ECO:0000256" key="4">
    <source>
        <dbReference type="SAM" id="SignalP"/>
    </source>
</evidence>
<dbReference type="EMBL" id="JBEPIJ010000002">
    <property type="protein sequence ID" value="MES0872796.1"/>
    <property type="molecule type" value="Genomic_DNA"/>
</dbReference>
<evidence type="ECO:0000313" key="7">
    <source>
        <dbReference type="Proteomes" id="UP001465331"/>
    </source>
</evidence>
<evidence type="ECO:0000256" key="1">
    <source>
        <dbReference type="ARBA" id="ARBA00022723"/>
    </source>
</evidence>
<organism evidence="6 7">
    <name type="scientific">Sinimarinibacterium thermocellulolyticum</name>
    <dbReference type="NCBI Taxonomy" id="3170016"/>
    <lineage>
        <taxon>Bacteria</taxon>
        <taxon>Pseudomonadati</taxon>
        <taxon>Pseudomonadota</taxon>
        <taxon>Gammaproteobacteria</taxon>
        <taxon>Nevskiales</taxon>
        <taxon>Nevskiaceae</taxon>
        <taxon>Sinimarinibacterium</taxon>
    </lineage>
</organism>
<protein>
    <submittedName>
        <fullName evidence="6">Multiheme c-type cytochrome</fullName>
    </submittedName>
</protein>
<dbReference type="RefSeq" id="WP_352886964.1">
    <property type="nucleotide sequence ID" value="NZ_JBEPIJ010000002.1"/>
</dbReference>
<reference evidence="6 7" key="1">
    <citation type="submission" date="2024-06" db="EMBL/GenBank/DDBJ databases">
        <authorList>
            <person name="Li Z."/>
            <person name="Jiang Y."/>
        </authorList>
    </citation>
    <scope>NUCLEOTIDE SEQUENCE [LARGE SCALE GENOMIC DNA]</scope>
    <source>
        <strain evidence="6 7">HSW-8</strain>
    </source>
</reference>
<evidence type="ECO:0000259" key="5">
    <source>
        <dbReference type="PROSITE" id="PS51007"/>
    </source>
</evidence>
<accession>A0ABV2A6E4</accession>
<dbReference type="Pfam" id="PF13435">
    <property type="entry name" value="Cytochrome_C554"/>
    <property type="match status" value="1"/>
</dbReference>
<name>A0ABV2A6E4_9GAMM</name>
<dbReference type="PROSITE" id="PS51007">
    <property type="entry name" value="CYTC"/>
    <property type="match status" value="1"/>
</dbReference>
<dbReference type="Proteomes" id="UP001465331">
    <property type="component" value="Unassembled WGS sequence"/>
</dbReference>
<feature type="domain" description="Cytochrome c" evidence="5">
    <location>
        <begin position="247"/>
        <end position="376"/>
    </location>
</feature>
<evidence type="ECO:0000256" key="2">
    <source>
        <dbReference type="ARBA" id="ARBA00023004"/>
    </source>
</evidence>
<dbReference type="SUPFAM" id="SSF48695">
    <property type="entry name" value="Multiheme cytochromes"/>
    <property type="match status" value="1"/>
</dbReference>
<keyword evidence="4" id="KW-0732">Signal</keyword>
<evidence type="ECO:0000256" key="3">
    <source>
        <dbReference type="PROSITE-ProRule" id="PRU00433"/>
    </source>
</evidence>
<gene>
    <name evidence="6" type="ORF">ABSH63_02040</name>
</gene>
<keyword evidence="7" id="KW-1185">Reference proteome</keyword>
<keyword evidence="3" id="KW-0349">Heme</keyword>
<dbReference type="Gene3D" id="1.10.1130.10">
    <property type="entry name" value="Flavocytochrome C3, Chain A"/>
    <property type="match status" value="1"/>
</dbReference>
<keyword evidence="2 3" id="KW-0408">Iron</keyword>
<comment type="caution">
    <text evidence="6">The sequence shown here is derived from an EMBL/GenBank/DDBJ whole genome shotgun (WGS) entry which is preliminary data.</text>
</comment>
<dbReference type="InterPro" id="IPR023155">
    <property type="entry name" value="Cyt_c-552/4"/>
</dbReference>